<evidence type="ECO:0000256" key="1">
    <source>
        <dbReference type="SAM" id="MobiDB-lite"/>
    </source>
</evidence>
<feature type="non-terminal residue" evidence="2">
    <location>
        <position position="150"/>
    </location>
</feature>
<organism evidence="2 3">
    <name type="scientific">Paxillus rubicundulus Ve08.2h10</name>
    <dbReference type="NCBI Taxonomy" id="930991"/>
    <lineage>
        <taxon>Eukaryota</taxon>
        <taxon>Fungi</taxon>
        <taxon>Dikarya</taxon>
        <taxon>Basidiomycota</taxon>
        <taxon>Agaricomycotina</taxon>
        <taxon>Agaricomycetes</taxon>
        <taxon>Agaricomycetidae</taxon>
        <taxon>Boletales</taxon>
        <taxon>Paxilineae</taxon>
        <taxon>Paxillaceae</taxon>
        <taxon>Paxillus</taxon>
    </lineage>
</organism>
<proteinExistence type="predicted"/>
<reference evidence="2 3" key="1">
    <citation type="submission" date="2014-04" db="EMBL/GenBank/DDBJ databases">
        <authorList>
            <consortium name="DOE Joint Genome Institute"/>
            <person name="Kuo A."/>
            <person name="Kohler A."/>
            <person name="Jargeat P."/>
            <person name="Nagy L.G."/>
            <person name="Floudas D."/>
            <person name="Copeland A."/>
            <person name="Barry K.W."/>
            <person name="Cichocki N."/>
            <person name="Veneault-Fourrey C."/>
            <person name="LaButti K."/>
            <person name="Lindquist E.A."/>
            <person name="Lipzen A."/>
            <person name="Lundell T."/>
            <person name="Morin E."/>
            <person name="Murat C."/>
            <person name="Sun H."/>
            <person name="Tunlid A."/>
            <person name="Henrissat B."/>
            <person name="Grigoriev I.V."/>
            <person name="Hibbett D.S."/>
            <person name="Martin F."/>
            <person name="Nordberg H.P."/>
            <person name="Cantor M.N."/>
            <person name="Hua S.X."/>
        </authorList>
    </citation>
    <scope>NUCLEOTIDE SEQUENCE [LARGE SCALE GENOMIC DNA]</scope>
    <source>
        <strain evidence="2 3">Ve08.2h10</strain>
    </source>
</reference>
<keyword evidence="3" id="KW-1185">Reference proteome</keyword>
<dbReference type="AlphaFoldDB" id="A0A0D0DPX9"/>
<dbReference type="OrthoDB" id="2673545at2759"/>
<feature type="compositionally biased region" description="Polar residues" evidence="1">
    <location>
        <begin position="52"/>
        <end position="64"/>
    </location>
</feature>
<gene>
    <name evidence="2" type="ORF">PAXRUDRAFT_58802</name>
</gene>
<feature type="region of interest" description="Disordered" evidence="1">
    <location>
        <begin position="46"/>
        <end position="70"/>
    </location>
</feature>
<evidence type="ECO:0000313" key="3">
    <source>
        <dbReference type="Proteomes" id="UP000054538"/>
    </source>
</evidence>
<dbReference type="Proteomes" id="UP000054538">
    <property type="component" value="Unassembled WGS sequence"/>
</dbReference>
<feature type="compositionally biased region" description="Polar residues" evidence="1">
    <location>
        <begin position="141"/>
        <end position="150"/>
    </location>
</feature>
<name>A0A0D0DPX9_9AGAM</name>
<sequence length="150" mass="16206">MITVLQLVTTQVIDTVKSPFPSLAVARANLLLFLLPQFHFPATLSPARDMSASPQKRPTSSTARPSGVMAPVGHMLGAKLRSFARSRLPVPSKPKVRAPRRCTFMTAAPISFAPIVDTHSFPPPPPYSARPDESSEFLPVPNNTPEVSPP</sequence>
<feature type="region of interest" description="Disordered" evidence="1">
    <location>
        <begin position="115"/>
        <end position="150"/>
    </location>
</feature>
<accession>A0A0D0DPX9</accession>
<evidence type="ECO:0000313" key="2">
    <source>
        <dbReference type="EMBL" id="KIK94168.1"/>
    </source>
</evidence>
<dbReference type="EMBL" id="KN825126">
    <property type="protein sequence ID" value="KIK94168.1"/>
    <property type="molecule type" value="Genomic_DNA"/>
</dbReference>
<dbReference type="InParanoid" id="A0A0D0DPX9"/>
<dbReference type="HOGENOM" id="CLU_1744935_0_0_1"/>
<reference evidence="3" key="2">
    <citation type="submission" date="2015-01" db="EMBL/GenBank/DDBJ databases">
        <title>Evolutionary Origins and Diversification of the Mycorrhizal Mutualists.</title>
        <authorList>
            <consortium name="DOE Joint Genome Institute"/>
            <consortium name="Mycorrhizal Genomics Consortium"/>
            <person name="Kohler A."/>
            <person name="Kuo A."/>
            <person name="Nagy L.G."/>
            <person name="Floudas D."/>
            <person name="Copeland A."/>
            <person name="Barry K.W."/>
            <person name="Cichocki N."/>
            <person name="Veneault-Fourrey C."/>
            <person name="LaButti K."/>
            <person name="Lindquist E.A."/>
            <person name="Lipzen A."/>
            <person name="Lundell T."/>
            <person name="Morin E."/>
            <person name="Murat C."/>
            <person name="Riley R."/>
            <person name="Ohm R."/>
            <person name="Sun H."/>
            <person name="Tunlid A."/>
            <person name="Henrissat B."/>
            <person name="Grigoriev I.V."/>
            <person name="Hibbett D.S."/>
            <person name="Martin F."/>
        </authorList>
    </citation>
    <scope>NUCLEOTIDE SEQUENCE [LARGE SCALE GENOMIC DNA]</scope>
    <source>
        <strain evidence="3">Ve08.2h10</strain>
    </source>
</reference>
<protein>
    <submittedName>
        <fullName evidence="2">Uncharacterized protein</fullName>
    </submittedName>
</protein>